<dbReference type="PANTHER" id="PTHR46957">
    <property type="entry name" value="CYTOKINE RECEPTOR"/>
    <property type="match status" value="1"/>
</dbReference>
<dbReference type="SMART" id="SM00034">
    <property type="entry name" value="CLECT"/>
    <property type="match status" value="1"/>
</dbReference>
<dbReference type="EMBL" id="JAKMXF010000022">
    <property type="protein sequence ID" value="KAI6660977.1"/>
    <property type="molecule type" value="Genomic_DNA"/>
</dbReference>
<evidence type="ECO:0000313" key="5">
    <source>
        <dbReference type="EMBL" id="KAI6660977.1"/>
    </source>
</evidence>
<dbReference type="Pfam" id="PF00059">
    <property type="entry name" value="Lectin_C"/>
    <property type="match status" value="1"/>
</dbReference>
<dbReference type="PROSITE" id="PS50853">
    <property type="entry name" value="FN3"/>
    <property type="match status" value="4"/>
</dbReference>
<organism evidence="5 6">
    <name type="scientific">Oopsacas minuta</name>
    <dbReference type="NCBI Taxonomy" id="111878"/>
    <lineage>
        <taxon>Eukaryota</taxon>
        <taxon>Metazoa</taxon>
        <taxon>Porifera</taxon>
        <taxon>Hexactinellida</taxon>
        <taxon>Hexasterophora</taxon>
        <taxon>Lyssacinosida</taxon>
        <taxon>Leucopsacidae</taxon>
        <taxon>Oopsacas</taxon>
    </lineage>
</organism>
<dbReference type="InterPro" id="IPR050713">
    <property type="entry name" value="RTP_Phos/Ushers"/>
</dbReference>
<evidence type="ECO:0000256" key="1">
    <source>
        <dbReference type="ARBA" id="ARBA00022737"/>
    </source>
</evidence>
<dbReference type="InterPro" id="IPR001304">
    <property type="entry name" value="C-type_lectin-like"/>
</dbReference>
<protein>
    <submittedName>
        <fullName evidence="5">Uncharacterized protein</fullName>
    </submittedName>
</protein>
<dbReference type="AlphaFoldDB" id="A0AAV7KI21"/>
<dbReference type="FunFam" id="2.60.40.10:FF:000028">
    <property type="entry name" value="Neuronal cell adhesion molecule"/>
    <property type="match status" value="1"/>
</dbReference>
<dbReference type="CDD" id="cd00063">
    <property type="entry name" value="FN3"/>
    <property type="match status" value="4"/>
</dbReference>
<dbReference type="InterPro" id="IPR036116">
    <property type="entry name" value="FN3_sf"/>
</dbReference>
<dbReference type="Pfam" id="PF00041">
    <property type="entry name" value="fn3"/>
    <property type="match status" value="4"/>
</dbReference>
<dbReference type="CDD" id="cd00037">
    <property type="entry name" value="CLECT"/>
    <property type="match status" value="1"/>
</dbReference>
<evidence type="ECO:0000259" key="3">
    <source>
        <dbReference type="PROSITE" id="PS50041"/>
    </source>
</evidence>
<dbReference type="SMART" id="SM00060">
    <property type="entry name" value="FN3"/>
    <property type="match status" value="4"/>
</dbReference>
<feature type="signal peptide" evidence="2">
    <location>
        <begin position="1"/>
        <end position="24"/>
    </location>
</feature>
<dbReference type="GO" id="GO:0016020">
    <property type="term" value="C:membrane"/>
    <property type="evidence" value="ECO:0007669"/>
    <property type="project" value="UniProtKB-SubCell"/>
</dbReference>
<accession>A0AAV7KI21</accession>
<evidence type="ECO:0000313" key="6">
    <source>
        <dbReference type="Proteomes" id="UP001165289"/>
    </source>
</evidence>
<dbReference type="SUPFAM" id="SSF56436">
    <property type="entry name" value="C-type lectin-like"/>
    <property type="match status" value="2"/>
</dbReference>
<feature type="domain" description="Fibronectin type-III" evidence="4">
    <location>
        <begin position="448"/>
        <end position="547"/>
    </location>
</feature>
<dbReference type="InterPro" id="IPR016186">
    <property type="entry name" value="C-type_lectin-like/link_sf"/>
</dbReference>
<name>A0AAV7KI21_9METZ</name>
<feature type="chain" id="PRO_5043630736" evidence="2">
    <location>
        <begin position="25"/>
        <end position="646"/>
    </location>
</feature>
<reference evidence="5 6" key="1">
    <citation type="journal article" date="2023" name="BMC Biol.">
        <title>The compact genome of the sponge Oopsacas minuta (Hexactinellida) is lacking key metazoan core genes.</title>
        <authorList>
            <person name="Santini S."/>
            <person name="Schenkelaars Q."/>
            <person name="Jourda C."/>
            <person name="Duchesne M."/>
            <person name="Belahbib H."/>
            <person name="Rocher C."/>
            <person name="Selva M."/>
            <person name="Riesgo A."/>
            <person name="Vervoort M."/>
            <person name="Leys S.P."/>
            <person name="Kodjabachian L."/>
            <person name="Le Bivic A."/>
            <person name="Borchiellini C."/>
            <person name="Claverie J.M."/>
            <person name="Renard E."/>
        </authorList>
    </citation>
    <scope>NUCLEOTIDE SEQUENCE [LARGE SCALE GENOMIC DNA]</scope>
    <source>
        <strain evidence="5">SPO-2</strain>
    </source>
</reference>
<keyword evidence="6" id="KW-1185">Reference proteome</keyword>
<keyword evidence="1" id="KW-0677">Repeat</keyword>
<evidence type="ECO:0000256" key="2">
    <source>
        <dbReference type="SAM" id="SignalP"/>
    </source>
</evidence>
<dbReference type="PROSITE" id="PS50041">
    <property type="entry name" value="C_TYPE_LECTIN_2"/>
    <property type="match status" value="1"/>
</dbReference>
<dbReference type="Gene3D" id="3.10.100.10">
    <property type="entry name" value="Mannose-Binding Protein A, subunit A"/>
    <property type="match status" value="2"/>
</dbReference>
<dbReference type="PANTHER" id="PTHR46957:SF3">
    <property type="entry name" value="CYTOKINE RECEPTOR"/>
    <property type="match status" value="1"/>
</dbReference>
<evidence type="ECO:0000259" key="4">
    <source>
        <dbReference type="PROSITE" id="PS50853"/>
    </source>
</evidence>
<dbReference type="SUPFAM" id="SSF49265">
    <property type="entry name" value="Fibronectin type III"/>
    <property type="match status" value="2"/>
</dbReference>
<dbReference type="Proteomes" id="UP001165289">
    <property type="component" value="Unassembled WGS sequence"/>
</dbReference>
<dbReference type="InterPro" id="IPR013783">
    <property type="entry name" value="Ig-like_fold"/>
</dbReference>
<feature type="domain" description="C-type lectin" evidence="3">
    <location>
        <begin position="126"/>
        <end position="246"/>
    </location>
</feature>
<comment type="caution">
    <text evidence="5">The sequence shown here is derived from an EMBL/GenBank/DDBJ whole genome shotgun (WGS) entry which is preliminary data.</text>
</comment>
<dbReference type="InterPro" id="IPR003961">
    <property type="entry name" value="FN3_dom"/>
</dbReference>
<dbReference type="InterPro" id="IPR016187">
    <property type="entry name" value="CTDL_fold"/>
</dbReference>
<sequence>MVDRLAAIFLLFLAILSSFVGPSAIPGCPTCDLLFNGTCYSHFSDLKTWHDANSSCYDWGGNLVSNYPYHFSILHDSTNSWNSQKSDRLCGYYTADGELSSIDCSRNFTYGCIRPISCNTECELFYDGRCYSGNFSVTRTHTQAADSCVESGSYLASILSPLIPQIFQALDRIYWIGLRDIFSNETFEWIDGSEVVYTNFYYNLNYTNTTSNSTNMPVTECILAGYEGSRNWTYADCDSTYSYLCSAGVITSPPYNFASSAITDSSLLLSWDEIPLIDRFAPILGYIVEYYGISSDATERKIQFESDSLNVTVDDLQSNVTYNFTIRANGVLGDGPVSDIQITTPFKELTTSIRNLTQLFVTSTTSVIQWLRPVLTPAHGSIQSYTIEVLDQDDELLIQSTSVYTSYSISDLSPYSNYSVEVYANSTAGQSPSATIQIQTLEDVPSTGPRNFTLSTLNSTALQASWSPPLISDRNGVITTYYITVTVASQEVYMTERNIQVSESVSSVELSGLEEYTRYGVVLTAATSVGKGPEINATARTDAAVPTGEVQNLTVIEVDSRGVVVSWSPPAVSLQNGEINGYRIVTRRDSTVVLNITTTSACYSISDLYPHINYSVSVSPINSEGEGPSLSIYQYTESEGKYSFDN</sequence>
<dbReference type="Gene3D" id="2.60.40.10">
    <property type="entry name" value="Immunoglobulins"/>
    <property type="match status" value="4"/>
</dbReference>
<proteinExistence type="predicted"/>
<feature type="domain" description="Fibronectin type-III" evidence="4">
    <location>
        <begin position="549"/>
        <end position="640"/>
    </location>
</feature>
<feature type="domain" description="Fibronectin type-III" evidence="4">
    <location>
        <begin position="253"/>
        <end position="349"/>
    </location>
</feature>
<feature type="domain" description="Fibronectin type-III" evidence="4">
    <location>
        <begin position="352"/>
        <end position="443"/>
    </location>
</feature>
<keyword evidence="2" id="KW-0732">Signal</keyword>
<gene>
    <name evidence="5" type="ORF">LOD99_13700</name>
</gene>